<dbReference type="InterPro" id="IPR054353">
    <property type="entry name" value="IstA-like_C"/>
</dbReference>
<dbReference type="Proteomes" id="UP001595904">
    <property type="component" value="Unassembled WGS sequence"/>
</dbReference>
<dbReference type="PANTHER" id="PTHR35004:SF7">
    <property type="entry name" value="INTEGRASE PROTEIN"/>
    <property type="match status" value="1"/>
</dbReference>
<dbReference type="NCBIfam" id="NF033546">
    <property type="entry name" value="transpos_IS21"/>
    <property type="match status" value="1"/>
</dbReference>
<evidence type="ECO:0000259" key="2">
    <source>
        <dbReference type="PROSITE" id="PS50994"/>
    </source>
</evidence>
<feature type="domain" description="Integrase catalytic" evidence="2">
    <location>
        <begin position="101"/>
        <end position="289"/>
    </location>
</feature>
<reference evidence="4" key="1">
    <citation type="journal article" date="2019" name="Int. J. Syst. Evol. Microbiol.">
        <title>The Global Catalogue of Microorganisms (GCM) 10K type strain sequencing project: providing services to taxonomists for standard genome sequencing and annotation.</title>
        <authorList>
            <consortium name="The Broad Institute Genomics Platform"/>
            <consortium name="The Broad Institute Genome Sequencing Center for Infectious Disease"/>
            <person name="Wu L."/>
            <person name="Ma J."/>
        </authorList>
    </citation>
    <scope>NUCLEOTIDE SEQUENCE [LARGE SCALE GENOMIC DNA]</scope>
    <source>
        <strain evidence="4">CGMCC 1.10759</strain>
    </source>
</reference>
<evidence type="ECO:0000313" key="4">
    <source>
        <dbReference type="Proteomes" id="UP001595904"/>
    </source>
</evidence>
<proteinExistence type="predicted"/>
<name>A0ABV8SY24_9GAMM</name>
<dbReference type="PANTHER" id="PTHR35004">
    <property type="entry name" value="TRANSPOSASE RV3428C-RELATED"/>
    <property type="match status" value="1"/>
</dbReference>
<dbReference type="InterPro" id="IPR001584">
    <property type="entry name" value="Integrase_cat-core"/>
</dbReference>
<dbReference type="RefSeq" id="WP_380600906.1">
    <property type="nucleotide sequence ID" value="NZ_JBHSDU010000011.1"/>
</dbReference>
<sequence>MISRELEAEILRLHHAERWPIGTLARQLRVHHNTVRRVLTQAGLVIVRERPRPSMIDAYVPFIQDTLARYPTLRASRLYQMARERGYAGRPDHFRHQVALYRPRPSAEAYLRLRTLAGEQSQVDWAHFGRLAVGRALRPLMAFVMVLSYSRQLFLRFYLGASMSCFLDGHVQAFNFFQGVSRQCLYDNLKSAVLERIGDAIRFHPTLLELAAWYRFQPRPVAIARGNEKGRVERAIRFARERFFAARRFADLADLNAQALAWCAGEAAERPCPEDRARSVRACFLEEQPRLLALPAEPFPCQERVDVPSHKSPYVRFDLNDYSIPHTHVRRTLQVVATQERVRVLDGNDVIATHVRSFDRDQQIEDPSHLEALVAQKRAGRAHRAMDRLHHAAASASALFKLAAERGAHLGALTRGLVDLLDSHGATALETAIAAALREQAAHLGAVRHFIDQQRARRGQSPPIAITLPNDPRVRSLIVRPHSLCDYQQLLQENIHEPTDERPAEPGDSDTADHDNDKPER</sequence>
<evidence type="ECO:0000313" key="3">
    <source>
        <dbReference type="EMBL" id="MFC4311927.1"/>
    </source>
</evidence>
<feature type="region of interest" description="Disordered" evidence="1">
    <location>
        <begin position="492"/>
        <end position="521"/>
    </location>
</feature>
<dbReference type="Pfam" id="PF22483">
    <property type="entry name" value="Mu-transpos_C_2"/>
    <property type="match status" value="1"/>
</dbReference>
<accession>A0ABV8SY24</accession>
<dbReference type="PROSITE" id="PS50994">
    <property type="entry name" value="INTEGRASE"/>
    <property type="match status" value="1"/>
</dbReference>
<keyword evidence="4" id="KW-1185">Reference proteome</keyword>
<gene>
    <name evidence="3" type="primary">istA</name>
    <name evidence="3" type="ORF">ACFPN2_22790</name>
</gene>
<organism evidence="3 4">
    <name type="scientific">Steroidobacter flavus</name>
    <dbReference type="NCBI Taxonomy" id="1842136"/>
    <lineage>
        <taxon>Bacteria</taxon>
        <taxon>Pseudomonadati</taxon>
        <taxon>Pseudomonadota</taxon>
        <taxon>Gammaproteobacteria</taxon>
        <taxon>Steroidobacterales</taxon>
        <taxon>Steroidobacteraceae</taxon>
        <taxon>Steroidobacter</taxon>
    </lineage>
</organism>
<feature type="compositionally biased region" description="Basic and acidic residues" evidence="1">
    <location>
        <begin position="494"/>
        <end position="521"/>
    </location>
</feature>
<comment type="caution">
    <text evidence="3">The sequence shown here is derived from an EMBL/GenBank/DDBJ whole genome shotgun (WGS) entry which is preliminary data.</text>
</comment>
<evidence type="ECO:0000256" key="1">
    <source>
        <dbReference type="SAM" id="MobiDB-lite"/>
    </source>
</evidence>
<protein>
    <submittedName>
        <fullName evidence="3">IS21 family transposase</fullName>
    </submittedName>
</protein>
<dbReference type="EMBL" id="JBHSDU010000011">
    <property type="protein sequence ID" value="MFC4311927.1"/>
    <property type="molecule type" value="Genomic_DNA"/>
</dbReference>